<protein>
    <submittedName>
        <fullName evidence="1">Uncharacterized protein</fullName>
    </submittedName>
</protein>
<sequence>MERGVCRWTVDLSTWHPPPQEFSSLPLSSLGRNIPPFVRMEDRKRELVSLLRQYILVSEVVGIPYRLIVIKRTPENGFIFSEGCYRNPTKFPSFNFNVSHHGDYVGISIRTIATDRLRYGVVYET</sequence>
<organism evidence="1 2">
    <name type="scientific">Melastoma candidum</name>
    <dbReference type="NCBI Taxonomy" id="119954"/>
    <lineage>
        <taxon>Eukaryota</taxon>
        <taxon>Viridiplantae</taxon>
        <taxon>Streptophyta</taxon>
        <taxon>Embryophyta</taxon>
        <taxon>Tracheophyta</taxon>
        <taxon>Spermatophyta</taxon>
        <taxon>Magnoliopsida</taxon>
        <taxon>eudicotyledons</taxon>
        <taxon>Gunneridae</taxon>
        <taxon>Pentapetalae</taxon>
        <taxon>rosids</taxon>
        <taxon>malvids</taxon>
        <taxon>Myrtales</taxon>
        <taxon>Melastomataceae</taxon>
        <taxon>Melastomatoideae</taxon>
        <taxon>Melastomateae</taxon>
        <taxon>Melastoma</taxon>
    </lineage>
</organism>
<name>A0ACB9S7I1_9MYRT</name>
<comment type="caution">
    <text evidence="1">The sequence shown here is derived from an EMBL/GenBank/DDBJ whole genome shotgun (WGS) entry which is preliminary data.</text>
</comment>
<proteinExistence type="predicted"/>
<accession>A0ACB9S7I1</accession>
<reference evidence="2" key="1">
    <citation type="journal article" date="2023" name="Front. Plant Sci.">
        <title>Chromosomal-level genome assembly of Melastoma candidum provides insights into trichome evolution.</title>
        <authorList>
            <person name="Zhong Y."/>
            <person name="Wu W."/>
            <person name="Sun C."/>
            <person name="Zou P."/>
            <person name="Liu Y."/>
            <person name="Dai S."/>
            <person name="Zhou R."/>
        </authorList>
    </citation>
    <scope>NUCLEOTIDE SEQUENCE [LARGE SCALE GENOMIC DNA]</scope>
</reference>
<dbReference type="Proteomes" id="UP001057402">
    <property type="component" value="Chromosome 2"/>
</dbReference>
<evidence type="ECO:0000313" key="2">
    <source>
        <dbReference type="Proteomes" id="UP001057402"/>
    </source>
</evidence>
<evidence type="ECO:0000313" key="1">
    <source>
        <dbReference type="EMBL" id="KAI4385774.1"/>
    </source>
</evidence>
<dbReference type="EMBL" id="CM042881">
    <property type="protein sequence ID" value="KAI4385774.1"/>
    <property type="molecule type" value="Genomic_DNA"/>
</dbReference>
<keyword evidence="2" id="KW-1185">Reference proteome</keyword>
<gene>
    <name evidence="1" type="ORF">MLD38_003767</name>
</gene>